<evidence type="ECO:0000256" key="9">
    <source>
        <dbReference type="ARBA" id="ARBA00048841"/>
    </source>
</evidence>
<dbReference type="NCBIfam" id="NF004976">
    <property type="entry name" value="PRK06349.1"/>
    <property type="match status" value="1"/>
</dbReference>
<evidence type="ECO:0000259" key="12">
    <source>
        <dbReference type="Pfam" id="PF00742"/>
    </source>
</evidence>
<keyword evidence="8" id="KW-0915">Sodium</keyword>
<dbReference type="KEGG" id="vcop:MM50RIKEN_01060"/>
<sequence length="297" mass="31846">MVTANKAVISAYYRELTALACENRVALRCTAAVGGGIPWLVNLQRCRRVDTVTEVGGIMNGTTNFIMDAMARQGADFPAVLQRAQELGYAEADPSADIDGDDIRRKLTISANIAFDALLREEDIPAFGIRTVTGADVADFRAHGFTCKLLACAQRTETGVAAYVEPALVAEGEPEAAVPGNYNLISCTGELLGRQSYFGQGAGRYPTAANVVQDCLDLLTGEDGFYTETARPMAVEADAVAHPYYVRTQAADPWLESVTADRWDSGVITGAVPVGQMLRWAAAQRQRDPGCFVAGIR</sequence>
<keyword evidence="6 10" id="KW-0791">Threonine biosynthesis</keyword>
<dbReference type="UniPathway" id="UPA00050">
    <property type="reaction ID" value="UER00063"/>
</dbReference>
<reference evidence="13" key="1">
    <citation type="submission" date="2020-09" db="EMBL/GenBank/DDBJ databases">
        <title>New species isolated from human feces.</title>
        <authorList>
            <person name="Kitahara M."/>
            <person name="Shigeno Y."/>
            <person name="Shime M."/>
            <person name="Matsumoto Y."/>
            <person name="Nakamura S."/>
            <person name="Motooka D."/>
            <person name="Fukuoka S."/>
            <person name="Nishikawa H."/>
            <person name="Benno Y."/>
        </authorList>
    </citation>
    <scope>NUCLEOTIDE SEQUENCE</scope>
    <source>
        <strain evidence="13">MM50</strain>
    </source>
</reference>
<dbReference type="SUPFAM" id="SSF55347">
    <property type="entry name" value="Glyceraldehyde-3-phosphate dehydrogenase-like, C-terminal domain"/>
    <property type="match status" value="1"/>
</dbReference>
<gene>
    <name evidence="13" type="ORF">MM50RIKEN_01060</name>
</gene>
<dbReference type="GO" id="GO:0009086">
    <property type="term" value="P:methionine biosynthetic process"/>
    <property type="evidence" value="ECO:0007669"/>
    <property type="project" value="UniProtKB-KW"/>
</dbReference>
<evidence type="ECO:0000313" key="13">
    <source>
        <dbReference type="EMBL" id="BCK80343.1"/>
    </source>
</evidence>
<evidence type="ECO:0000256" key="10">
    <source>
        <dbReference type="RuleBase" id="RU000579"/>
    </source>
</evidence>
<organism evidence="13 14">
    <name type="scientific">Vescimonas coprocola</name>
    <dbReference type="NCBI Taxonomy" id="2714355"/>
    <lineage>
        <taxon>Bacteria</taxon>
        <taxon>Bacillati</taxon>
        <taxon>Bacillota</taxon>
        <taxon>Clostridia</taxon>
        <taxon>Eubacteriales</taxon>
        <taxon>Oscillospiraceae</taxon>
        <taxon>Vescimonas</taxon>
    </lineage>
</organism>
<name>A0A810Q6S8_9FIRM</name>
<dbReference type="GO" id="GO:0009088">
    <property type="term" value="P:threonine biosynthetic process"/>
    <property type="evidence" value="ECO:0007669"/>
    <property type="project" value="UniProtKB-UniPathway"/>
</dbReference>
<evidence type="ECO:0000313" key="14">
    <source>
        <dbReference type="Proteomes" id="UP000681035"/>
    </source>
</evidence>
<dbReference type="PANTHER" id="PTHR43331:SF1">
    <property type="entry name" value="HOMOSERINE DEHYDROGENASE"/>
    <property type="match status" value="1"/>
</dbReference>
<dbReference type="Proteomes" id="UP000681035">
    <property type="component" value="Chromosome"/>
</dbReference>
<feature type="domain" description="Homoserine dehydrogenase catalytic" evidence="12">
    <location>
        <begin position="38"/>
        <end position="216"/>
    </location>
</feature>
<evidence type="ECO:0000256" key="8">
    <source>
        <dbReference type="ARBA" id="ARBA00023053"/>
    </source>
</evidence>
<accession>A0A810Q6S8</accession>
<evidence type="ECO:0000256" key="4">
    <source>
        <dbReference type="ARBA" id="ARBA00013213"/>
    </source>
</evidence>
<dbReference type="Gene3D" id="3.40.50.720">
    <property type="entry name" value="NAD(P)-binding Rossmann-like Domain"/>
    <property type="match status" value="1"/>
</dbReference>
<evidence type="ECO:0000256" key="2">
    <source>
        <dbReference type="ARBA" id="ARBA00005062"/>
    </source>
</evidence>
<evidence type="ECO:0000256" key="3">
    <source>
        <dbReference type="ARBA" id="ARBA00006753"/>
    </source>
</evidence>
<comment type="similarity">
    <text evidence="3 11">Belongs to the homoserine dehydrogenase family.</text>
</comment>
<dbReference type="FunFam" id="3.30.360.10:FF:000005">
    <property type="entry name" value="Homoserine dehydrogenase"/>
    <property type="match status" value="1"/>
</dbReference>
<comment type="catalytic activity">
    <reaction evidence="9">
        <text>L-homoserine + NADP(+) = L-aspartate 4-semialdehyde + NADPH + H(+)</text>
        <dbReference type="Rhea" id="RHEA:15761"/>
        <dbReference type="ChEBI" id="CHEBI:15378"/>
        <dbReference type="ChEBI" id="CHEBI:57476"/>
        <dbReference type="ChEBI" id="CHEBI:57783"/>
        <dbReference type="ChEBI" id="CHEBI:58349"/>
        <dbReference type="ChEBI" id="CHEBI:537519"/>
        <dbReference type="EC" id="1.1.1.3"/>
    </reaction>
    <physiologicalReaction direction="right-to-left" evidence="9">
        <dbReference type="Rhea" id="RHEA:15763"/>
    </physiologicalReaction>
</comment>
<dbReference type="InterPro" id="IPR019811">
    <property type="entry name" value="HDH_CS"/>
</dbReference>
<proteinExistence type="inferred from homology"/>
<dbReference type="Pfam" id="PF00742">
    <property type="entry name" value="Homoserine_dh"/>
    <property type="match status" value="1"/>
</dbReference>
<comment type="pathway">
    <text evidence="2 10">Amino-acid biosynthesis; L-methionine biosynthesis via de novo pathway; L-homoserine from L-aspartate: step 3/3.</text>
</comment>
<keyword evidence="10" id="KW-0521">NADP</keyword>
<evidence type="ECO:0000256" key="5">
    <source>
        <dbReference type="ARBA" id="ARBA00013376"/>
    </source>
</evidence>
<evidence type="ECO:0000256" key="7">
    <source>
        <dbReference type="ARBA" id="ARBA00023002"/>
    </source>
</evidence>
<dbReference type="InterPro" id="IPR001342">
    <property type="entry name" value="HDH_cat"/>
</dbReference>
<keyword evidence="7 10" id="KW-0560">Oxidoreductase</keyword>
<evidence type="ECO:0000256" key="1">
    <source>
        <dbReference type="ARBA" id="ARBA00005056"/>
    </source>
</evidence>
<dbReference type="UniPathway" id="UPA00051">
    <property type="reaction ID" value="UER00465"/>
</dbReference>
<dbReference type="EC" id="1.1.1.3" evidence="4 10"/>
<dbReference type="AlphaFoldDB" id="A0A810Q6S8"/>
<keyword evidence="10" id="KW-0028">Amino-acid biosynthesis</keyword>
<dbReference type="Gene3D" id="3.30.360.10">
    <property type="entry name" value="Dihydrodipicolinate Reductase, domain 2"/>
    <property type="match status" value="1"/>
</dbReference>
<dbReference type="EMBL" id="AP023418">
    <property type="protein sequence ID" value="BCK80343.1"/>
    <property type="molecule type" value="Genomic_DNA"/>
</dbReference>
<dbReference type="GO" id="GO:0004412">
    <property type="term" value="F:homoserine dehydrogenase activity"/>
    <property type="evidence" value="ECO:0007669"/>
    <property type="project" value="UniProtKB-EC"/>
</dbReference>
<protein>
    <recommendedName>
        <fullName evidence="5 10">Homoserine dehydrogenase</fullName>
        <ecNumber evidence="4 10">1.1.1.3</ecNumber>
    </recommendedName>
</protein>
<dbReference type="PROSITE" id="PS01042">
    <property type="entry name" value="HOMOSER_DHGENASE"/>
    <property type="match status" value="1"/>
</dbReference>
<evidence type="ECO:0000256" key="11">
    <source>
        <dbReference type="RuleBase" id="RU004171"/>
    </source>
</evidence>
<keyword evidence="14" id="KW-1185">Reference proteome</keyword>
<comment type="pathway">
    <text evidence="1 10">Amino-acid biosynthesis; L-threonine biosynthesis; L-threonine from L-aspartate: step 3/5.</text>
</comment>
<dbReference type="PANTHER" id="PTHR43331">
    <property type="entry name" value="HOMOSERINE DEHYDROGENASE"/>
    <property type="match status" value="1"/>
</dbReference>
<keyword evidence="10" id="KW-0486">Methionine biosynthesis</keyword>
<evidence type="ECO:0000256" key="6">
    <source>
        <dbReference type="ARBA" id="ARBA00022697"/>
    </source>
</evidence>